<dbReference type="GeneID" id="101698460"/>
<organism evidence="2 3">
    <name type="scientific">Heterocephalus glaber</name>
    <name type="common">Naked mole rat</name>
    <dbReference type="NCBI Taxonomy" id="10181"/>
    <lineage>
        <taxon>Eukaryota</taxon>
        <taxon>Metazoa</taxon>
        <taxon>Chordata</taxon>
        <taxon>Craniata</taxon>
        <taxon>Vertebrata</taxon>
        <taxon>Euteleostomi</taxon>
        <taxon>Mammalia</taxon>
        <taxon>Eutheria</taxon>
        <taxon>Euarchontoglires</taxon>
        <taxon>Glires</taxon>
        <taxon>Rodentia</taxon>
        <taxon>Hystricomorpha</taxon>
        <taxon>Bathyergidae</taxon>
        <taxon>Heterocephalus</taxon>
    </lineage>
</organism>
<dbReference type="Proteomes" id="UP000694906">
    <property type="component" value="Unplaced"/>
</dbReference>
<evidence type="ECO:0000256" key="1">
    <source>
        <dbReference type="SAM" id="MobiDB-lite"/>
    </source>
</evidence>
<proteinExistence type="predicted"/>
<gene>
    <name evidence="3" type="primary">Ca5b</name>
</gene>
<feature type="compositionally biased region" description="Low complexity" evidence="1">
    <location>
        <begin position="28"/>
        <end position="49"/>
    </location>
</feature>
<dbReference type="CTD" id="11238"/>
<protein>
    <submittedName>
        <fullName evidence="3">Carbonic anhydrase 5B, mitochondrial isoform X2</fullName>
    </submittedName>
</protein>
<evidence type="ECO:0000313" key="2">
    <source>
        <dbReference type="Proteomes" id="UP000694906"/>
    </source>
</evidence>
<evidence type="ECO:0000313" key="3">
    <source>
        <dbReference type="RefSeq" id="XP_021100966.1"/>
    </source>
</evidence>
<accession>A0AAX6RW56</accession>
<dbReference type="RefSeq" id="XP_021100966.1">
    <property type="nucleotide sequence ID" value="XM_021245307.1"/>
</dbReference>
<feature type="compositionally biased region" description="Pro residues" evidence="1">
    <location>
        <begin position="170"/>
        <end position="186"/>
    </location>
</feature>
<dbReference type="AlphaFoldDB" id="A0AAX6RW56"/>
<name>A0AAX6RW56_HETGA</name>
<feature type="region of interest" description="Disordered" evidence="1">
    <location>
        <begin position="123"/>
        <end position="186"/>
    </location>
</feature>
<keyword evidence="2" id="KW-1185">Reference proteome</keyword>
<sequence>MATPWRVPSEVPASPGQAPAAPGPWPAPALAWSATAPGPTPAPAVGLPPWEVQVRPPAALSPAVCPGPGQGPEGPGAPRAAPPGPPRVTFALSSLHFQEQLAVARAGTWGPVHAERMALGPCPSGPWTWDSPLASEVPAPKRRRQSSKPKPSAFQPVYSRSETTSAFVPRPGPLVPRPPVPRPPDLRPPLSPAGAFFLGCCPACVSPAPACFAPFQAVVPVLPPYWGPRPCPPFLPFLPFPGPSLVVAPPLQYTQPAGLLESQMFRPVAPAPATPSYSSSIPPN</sequence>
<reference evidence="3" key="1">
    <citation type="submission" date="2025-08" db="UniProtKB">
        <authorList>
            <consortium name="RefSeq"/>
        </authorList>
    </citation>
    <scope>IDENTIFICATION</scope>
</reference>
<feature type="region of interest" description="Disordered" evidence="1">
    <location>
        <begin position="1"/>
        <end position="87"/>
    </location>
</feature>